<name>A0A0R3S9D5_HYMDI</name>
<dbReference type="EMBL" id="CABIJS010000599">
    <property type="protein sequence ID" value="VUZ54036.1"/>
    <property type="molecule type" value="Genomic_DNA"/>
</dbReference>
<dbReference type="Proteomes" id="UP000321570">
    <property type="component" value="Unassembled WGS sequence"/>
</dbReference>
<feature type="region of interest" description="Disordered" evidence="1">
    <location>
        <begin position="77"/>
        <end position="96"/>
    </location>
</feature>
<gene>
    <name evidence="3" type="ORF">HDID_LOCUS850</name>
    <name evidence="4" type="ORF">WMSIL1_LOCUS12234</name>
</gene>
<proteinExistence type="predicted"/>
<keyword evidence="2" id="KW-0812">Transmembrane</keyword>
<feature type="transmembrane region" description="Helical" evidence="2">
    <location>
        <begin position="41"/>
        <end position="67"/>
    </location>
</feature>
<evidence type="ECO:0000313" key="7">
    <source>
        <dbReference type="WBParaSite" id="HDID_0000084901-mRNA-1"/>
    </source>
</evidence>
<sequence>MGAKHSHSTSVPSFDREKIVPTFTTITITTSTRLPPHSKQAVSIMIVASIGSVGLAFLIFILCVYFCKRIGYEAAYSPHEEESRRYHPKGPKGVKV</sequence>
<keyword evidence="6" id="KW-1185">Reference proteome</keyword>
<dbReference type="EMBL" id="UYSG01000128">
    <property type="protein sequence ID" value="VDL18311.1"/>
    <property type="molecule type" value="Genomic_DNA"/>
</dbReference>
<dbReference type="WBParaSite" id="HDID_0000084901-mRNA-1">
    <property type="protein sequence ID" value="HDID_0000084901-mRNA-1"/>
    <property type="gene ID" value="HDID_0000084901"/>
</dbReference>
<evidence type="ECO:0000313" key="4">
    <source>
        <dbReference type="EMBL" id="VUZ54036.1"/>
    </source>
</evidence>
<evidence type="ECO:0000256" key="1">
    <source>
        <dbReference type="SAM" id="MobiDB-lite"/>
    </source>
</evidence>
<keyword evidence="2" id="KW-0472">Membrane</keyword>
<reference evidence="4 6" key="3">
    <citation type="submission" date="2019-07" db="EMBL/GenBank/DDBJ databases">
        <authorList>
            <person name="Jastrzebski P J."/>
            <person name="Paukszto L."/>
            <person name="Jastrzebski P J."/>
        </authorList>
    </citation>
    <scope>NUCLEOTIDE SEQUENCE [LARGE SCALE GENOMIC DNA]</scope>
    <source>
        <strain evidence="4 6">WMS-il1</strain>
    </source>
</reference>
<protein>
    <submittedName>
        <fullName evidence="7">Syndecan</fullName>
    </submittedName>
</protein>
<accession>A0A0R3S9D5</accession>
<reference evidence="7" key="1">
    <citation type="submission" date="2017-02" db="UniProtKB">
        <authorList>
            <consortium name="WormBaseParasite"/>
        </authorList>
    </citation>
    <scope>IDENTIFICATION</scope>
</reference>
<organism evidence="7">
    <name type="scientific">Hymenolepis diminuta</name>
    <name type="common">Rat tapeworm</name>
    <dbReference type="NCBI Taxonomy" id="6216"/>
    <lineage>
        <taxon>Eukaryota</taxon>
        <taxon>Metazoa</taxon>
        <taxon>Spiralia</taxon>
        <taxon>Lophotrochozoa</taxon>
        <taxon>Platyhelminthes</taxon>
        <taxon>Cestoda</taxon>
        <taxon>Eucestoda</taxon>
        <taxon>Cyclophyllidea</taxon>
        <taxon>Hymenolepididae</taxon>
        <taxon>Hymenolepis</taxon>
    </lineage>
</organism>
<evidence type="ECO:0000313" key="6">
    <source>
        <dbReference type="Proteomes" id="UP000321570"/>
    </source>
</evidence>
<dbReference type="AlphaFoldDB" id="A0A0R3S9D5"/>
<evidence type="ECO:0000256" key="2">
    <source>
        <dbReference type="SAM" id="Phobius"/>
    </source>
</evidence>
<evidence type="ECO:0000313" key="5">
    <source>
        <dbReference type="Proteomes" id="UP000274504"/>
    </source>
</evidence>
<dbReference type="OrthoDB" id="10516927at2759"/>
<dbReference type="Proteomes" id="UP000274504">
    <property type="component" value="Unassembled WGS sequence"/>
</dbReference>
<evidence type="ECO:0000313" key="3">
    <source>
        <dbReference type="EMBL" id="VDL18311.1"/>
    </source>
</evidence>
<feature type="compositionally biased region" description="Basic residues" evidence="1">
    <location>
        <begin position="86"/>
        <end position="96"/>
    </location>
</feature>
<reference evidence="3 5" key="2">
    <citation type="submission" date="2018-11" db="EMBL/GenBank/DDBJ databases">
        <authorList>
            <consortium name="Pathogen Informatics"/>
        </authorList>
    </citation>
    <scope>NUCLEOTIDE SEQUENCE [LARGE SCALE GENOMIC DNA]</scope>
</reference>
<keyword evidence="2" id="KW-1133">Transmembrane helix</keyword>